<evidence type="ECO:0000313" key="11">
    <source>
        <dbReference type="Proteomes" id="UP000530564"/>
    </source>
</evidence>
<evidence type="ECO:0000256" key="7">
    <source>
        <dbReference type="ARBA" id="ARBA00022803"/>
    </source>
</evidence>
<dbReference type="RefSeq" id="WP_183772661.1">
    <property type="nucleotide sequence ID" value="NZ_JACIDK010000003.1"/>
</dbReference>
<keyword evidence="6" id="KW-0677">Repeat</keyword>
<dbReference type="InterPro" id="IPR029489">
    <property type="entry name" value="OGT/SEC/SPY_C"/>
</dbReference>
<evidence type="ECO:0000259" key="9">
    <source>
        <dbReference type="Pfam" id="PF13844"/>
    </source>
</evidence>
<evidence type="ECO:0000256" key="5">
    <source>
        <dbReference type="ARBA" id="ARBA00022679"/>
    </source>
</evidence>
<dbReference type="Proteomes" id="UP000530564">
    <property type="component" value="Unassembled WGS sequence"/>
</dbReference>
<dbReference type="InterPro" id="IPR019734">
    <property type="entry name" value="TPR_rpt"/>
</dbReference>
<dbReference type="SUPFAM" id="SSF48452">
    <property type="entry name" value="TPR-like"/>
    <property type="match status" value="2"/>
</dbReference>
<feature type="domain" description="O-GlcNAc transferase C-terminal" evidence="9">
    <location>
        <begin position="393"/>
        <end position="549"/>
    </location>
</feature>
<proteinExistence type="inferred from homology"/>
<dbReference type="InterPro" id="IPR011990">
    <property type="entry name" value="TPR-like_helical_dom_sf"/>
</dbReference>
<evidence type="ECO:0000256" key="8">
    <source>
        <dbReference type="PROSITE-ProRule" id="PRU00339"/>
    </source>
</evidence>
<evidence type="ECO:0000256" key="2">
    <source>
        <dbReference type="ARBA" id="ARBA00005386"/>
    </source>
</evidence>
<gene>
    <name evidence="10" type="ORF">GGQ61_002297</name>
</gene>
<evidence type="ECO:0000256" key="6">
    <source>
        <dbReference type="ARBA" id="ARBA00022737"/>
    </source>
</evidence>
<evidence type="ECO:0000256" key="3">
    <source>
        <dbReference type="ARBA" id="ARBA00011970"/>
    </source>
</evidence>
<evidence type="ECO:0000256" key="4">
    <source>
        <dbReference type="ARBA" id="ARBA00022676"/>
    </source>
</evidence>
<dbReference type="Gene3D" id="3.40.50.2000">
    <property type="entry name" value="Glycogen Phosphorylase B"/>
    <property type="match status" value="1"/>
</dbReference>
<protein>
    <recommendedName>
        <fullName evidence="3">protein O-GlcNAc transferase</fullName>
        <ecNumber evidence="3">2.4.1.255</ecNumber>
    </recommendedName>
</protein>
<feature type="repeat" description="TPR" evidence="8">
    <location>
        <begin position="139"/>
        <end position="172"/>
    </location>
</feature>
<name>A0A840A0R4_9CAUL</name>
<dbReference type="SUPFAM" id="SSF53756">
    <property type="entry name" value="UDP-Glycosyltransferase/glycogen phosphorylase"/>
    <property type="match status" value="1"/>
</dbReference>
<dbReference type="Pfam" id="PF13432">
    <property type="entry name" value="TPR_16"/>
    <property type="match status" value="1"/>
</dbReference>
<sequence length="775" mass="87981">MSLERFAAADAALKEGRTEESMQMIEIELERDPNAPVSLYRNFTSILFRHNEHARAERWTAAALKLYPKDYELWNVRGVTLRRLKRFDDAIKALRQAEKINPKNPSAISNRGNVHNDVRDGPSAVEAFTKLVRLQPTNHEFQRSLGRGHWYSGDYDKAMMRLNLAVKLKPDYVDAFLDIASVISEFRSFPEALPIIDQALTVVPDSMRLCEARVITLRRSGRLRDAEAYLIQLQDRYNEEAWLHHQLGATISDYDRLRGNVHMERSVELDPGKFDYRLALIESLGRSRYGDEAQHLERAYLLLKEGMTADLDLNPSVMKVAMEIFVRVGDYEGVRQLGPFGEVGHKWAAAGRHTALFGLLGRVKSLDDARDLLAMHKHWGDSAIQRAQRTPIKRLESRPANGKIRIGFMSSDLRHHPVAYFALPLFTQYDREKYEVYCYSFYEGAREDPLQKEISDNVDVFRWRKDITDRDAAQMIADDHLDILIELGGSTHMNKLGVTAYKPAPLVASWLGYPHSAGPTTIDHIVLDPHLCPPDQSLLIEKPLLMPATWLALAPQIFNDRQAITDGLPEDRTGFITFGTANNPHKYSKEMLAAWARIVRDVPDSRFEFIRPEGNTPSFRRNMEAVFSEAGVNADRLVFRSVRGVHMQYYNEVDITLDPFPLTGGTSTCEALWMGVPVVNLRGQALFERLSGSILTNVGLAHHIADSPEQYHEIALKLAANQAERRELRANLRQRMKDSPLGQTEAFARDFYAMIEGAVRGGNTRKEALLEHAGT</sequence>
<dbReference type="Gene3D" id="3.40.50.11380">
    <property type="match status" value="1"/>
</dbReference>
<comment type="similarity">
    <text evidence="2">Belongs to the glycosyltransferase 41 family. O-GlcNAc transferase subfamily.</text>
</comment>
<keyword evidence="4" id="KW-0328">Glycosyltransferase</keyword>
<dbReference type="PROSITE" id="PS50005">
    <property type="entry name" value="TPR"/>
    <property type="match status" value="3"/>
</dbReference>
<organism evidence="10 11">
    <name type="scientific">Phenylobacterium haematophilum</name>
    <dbReference type="NCBI Taxonomy" id="98513"/>
    <lineage>
        <taxon>Bacteria</taxon>
        <taxon>Pseudomonadati</taxon>
        <taxon>Pseudomonadota</taxon>
        <taxon>Alphaproteobacteria</taxon>
        <taxon>Caulobacterales</taxon>
        <taxon>Caulobacteraceae</taxon>
        <taxon>Phenylobacterium</taxon>
    </lineage>
</organism>
<dbReference type="PANTHER" id="PTHR44835:SF1">
    <property type="entry name" value="PROTEIN O-GLCNAC TRANSFERASE"/>
    <property type="match status" value="1"/>
</dbReference>
<dbReference type="Gene3D" id="1.25.40.10">
    <property type="entry name" value="Tetratricopeptide repeat domain"/>
    <property type="match status" value="1"/>
</dbReference>
<dbReference type="InterPro" id="IPR051939">
    <property type="entry name" value="Glycosyltr_41/O-GlcNAc_trsf"/>
</dbReference>
<accession>A0A840A0R4</accession>
<dbReference type="AlphaFoldDB" id="A0A840A0R4"/>
<feature type="repeat" description="TPR" evidence="8">
    <location>
        <begin position="71"/>
        <end position="104"/>
    </location>
</feature>
<keyword evidence="7 8" id="KW-0802">TPR repeat</keyword>
<reference evidence="10 11" key="1">
    <citation type="submission" date="2020-08" db="EMBL/GenBank/DDBJ databases">
        <title>Genomic Encyclopedia of Type Strains, Phase IV (KMG-IV): sequencing the most valuable type-strain genomes for metagenomic binning, comparative biology and taxonomic classification.</title>
        <authorList>
            <person name="Goeker M."/>
        </authorList>
    </citation>
    <scope>NUCLEOTIDE SEQUENCE [LARGE SCALE GENOMIC DNA]</scope>
    <source>
        <strain evidence="10 11">DSM 21793</strain>
    </source>
</reference>
<dbReference type="EC" id="2.4.1.255" evidence="3"/>
<dbReference type="PANTHER" id="PTHR44835">
    <property type="entry name" value="UDP-N-ACETYLGLUCOSAMINE--PEPTIDE N-ACETYLGLUCOSAMINYLTRANSFERASE SPINDLY-RELATED"/>
    <property type="match status" value="1"/>
</dbReference>
<evidence type="ECO:0000313" key="10">
    <source>
        <dbReference type="EMBL" id="MBB3891569.1"/>
    </source>
</evidence>
<evidence type="ECO:0000256" key="1">
    <source>
        <dbReference type="ARBA" id="ARBA00004922"/>
    </source>
</evidence>
<keyword evidence="5 10" id="KW-0808">Transferase</keyword>
<comment type="pathway">
    <text evidence="1">Protein modification; protein glycosylation.</text>
</comment>
<feature type="domain" description="O-GlcNAc transferase C-terminal" evidence="9">
    <location>
        <begin position="567"/>
        <end position="750"/>
    </location>
</feature>
<comment type="caution">
    <text evidence="10">The sequence shown here is derived from an EMBL/GenBank/DDBJ whole genome shotgun (WGS) entry which is preliminary data.</text>
</comment>
<dbReference type="GO" id="GO:0097363">
    <property type="term" value="F:protein O-acetylglucosaminyltransferase activity"/>
    <property type="evidence" value="ECO:0007669"/>
    <property type="project" value="UniProtKB-EC"/>
</dbReference>
<dbReference type="EMBL" id="JACIDK010000003">
    <property type="protein sequence ID" value="MBB3891569.1"/>
    <property type="molecule type" value="Genomic_DNA"/>
</dbReference>
<dbReference type="Pfam" id="PF13844">
    <property type="entry name" value="Glyco_transf_41"/>
    <property type="match status" value="2"/>
</dbReference>
<keyword evidence="11" id="KW-1185">Reference proteome</keyword>
<feature type="repeat" description="TPR" evidence="8">
    <location>
        <begin position="105"/>
        <end position="138"/>
    </location>
</feature>
<dbReference type="SMART" id="SM00028">
    <property type="entry name" value="TPR"/>
    <property type="match status" value="5"/>
</dbReference>